<feature type="compositionally biased region" description="Polar residues" evidence="5">
    <location>
        <begin position="280"/>
        <end position="293"/>
    </location>
</feature>
<comment type="function">
    <text evidence="3">Binds double-stranded RNA.</text>
</comment>
<dbReference type="GO" id="GO:0003725">
    <property type="term" value="F:double-stranded RNA binding"/>
    <property type="evidence" value="ECO:0007669"/>
    <property type="project" value="InterPro"/>
</dbReference>
<feature type="signal peptide" evidence="6">
    <location>
        <begin position="1"/>
        <end position="19"/>
    </location>
</feature>
<dbReference type="InterPro" id="IPR014720">
    <property type="entry name" value="dsRBD_dom"/>
</dbReference>
<keyword evidence="1" id="KW-0677">Repeat</keyword>
<feature type="region of interest" description="Disordered" evidence="5">
    <location>
        <begin position="280"/>
        <end position="316"/>
    </location>
</feature>
<dbReference type="PANTHER" id="PTHR11207">
    <property type="entry name" value="RIBONUCLEASE III"/>
    <property type="match status" value="1"/>
</dbReference>
<comment type="caution">
    <text evidence="8">The sequence shown here is derived from an EMBL/GenBank/DDBJ whole genome shotgun (WGS) entry which is preliminary data.</text>
</comment>
<feature type="compositionally biased region" description="Polar residues" evidence="5">
    <location>
        <begin position="349"/>
        <end position="368"/>
    </location>
</feature>
<evidence type="ECO:0000256" key="3">
    <source>
        <dbReference type="ARBA" id="ARBA00037597"/>
    </source>
</evidence>
<feature type="compositionally biased region" description="Basic and acidic residues" evidence="5">
    <location>
        <begin position="222"/>
        <end position="231"/>
    </location>
</feature>
<evidence type="ECO:0000256" key="5">
    <source>
        <dbReference type="SAM" id="MobiDB-lite"/>
    </source>
</evidence>
<feature type="domain" description="DRBM" evidence="7">
    <location>
        <begin position="126"/>
        <end position="195"/>
    </location>
</feature>
<feature type="region of interest" description="Disordered" evidence="5">
    <location>
        <begin position="349"/>
        <end position="375"/>
    </location>
</feature>
<sequence>MSTLLYLLLLSVKVRLICYSSDVGTYVCYFELAGVSNCYVFKSRLQEYAQKAGLATPVYETWKEGPSHEPYFRSTVTVDNVRYDSLPGFFNRKAAEQSAAEIALLEISKSGNVNESISFPVHETGLCKNLLQEYAQKMNFAIPSYTCQKKEIADKIIHFSCTVEIGGIQYIGATARTKKEAEIKAARTALLAIRSNAAPSQAQPSDCPQLTVVPCKKKVTEPETAHADTAKSLKPKKGGFKKKWGKKRFSKNKDEQVSNQASNNMNEYEVNRTENTSGMQVGNSGTHEVTENGQGVVGKTSETRNGDPLSSFGQYEQGTSNLGILSGFEMKNLVKLAAEVDKVSGIGRMTQSSGAENTSRIGETTRNVSDGELVH</sequence>
<dbReference type="SUPFAM" id="SSF54768">
    <property type="entry name" value="dsRNA-binding domain-like"/>
    <property type="match status" value="2"/>
</dbReference>
<dbReference type="Pfam" id="PF00035">
    <property type="entry name" value="dsrm"/>
    <property type="match status" value="2"/>
</dbReference>
<dbReference type="GO" id="GO:0006396">
    <property type="term" value="P:RNA processing"/>
    <property type="evidence" value="ECO:0007669"/>
    <property type="project" value="TreeGrafter"/>
</dbReference>
<dbReference type="GO" id="GO:0004525">
    <property type="term" value="F:ribonuclease III activity"/>
    <property type="evidence" value="ECO:0007669"/>
    <property type="project" value="TreeGrafter"/>
</dbReference>
<evidence type="ECO:0000256" key="1">
    <source>
        <dbReference type="ARBA" id="ARBA00022737"/>
    </source>
</evidence>
<evidence type="ECO:0000256" key="2">
    <source>
        <dbReference type="ARBA" id="ARBA00022884"/>
    </source>
</evidence>
<dbReference type="PROSITE" id="PS50137">
    <property type="entry name" value="DS_RBD"/>
    <property type="match status" value="2"/>
</dbReference>
<dbReference type="AlphaFoldDB" id="A0AAP0ICL5"/>
<keyword evidence="2 4" id="KW-0694">RNA-binding</keyword>
<dbReference type="GO" id="GO:0010468">
    <property type="term" value="P:regulation of gene expression"/>
    <property type="evidence" value="ECO:0007669"/>
    <property type="project" value="TreeGrafter"/>
</dbReference>
<dbReference type="GO" id="GO:0005634">
    <property type="term" value="C:nucleus"/>
    <property type="evidence" value="ECO:0007669"/>
    <property type="project" value="TreeGrafter"/>
</dbReference>
<proteinExistence type="predicted"/>
<dbReference type="Gene3D" id="3.30.160.20">
    <property type="match status" value="2"/>
</dbReference>
<dbReference type="PANTHER" id="PTHR11207:SF1">
    <property type="entry name" value="DOUBLE-STRANDED RNA-BINDING PROTEIN 1"/>
    <property type="match status" value="1"/>
</dbReference>
<evidence type="ECO:0000256" key="6">
    <source>
        <dbReference type="SAM" id="SignalP"/>
    </source>
</evidence>
<feature type="chain" id="PRO_5042921161" description="DRBM domain-containing protein" evidence="6">
    <location>
        <begin position="20"/>
        <end position="375"/>
    </location>
</feature>
<gene>
    <name evidence="8" type="ORF">Scep_020438</name>
</gene>
<feature type="domain" description="DRBM" evidence="7">
    <location>
        <begin position="40"/>
        <end position="109"/>
    </location>
</feature>
<keyword evidence="6" id="KW-0732">Signal</keyword>
<dbReference type="Proteomes" id="UP001419268">
    <property type="component" value="Unassembled WGS sequence"/>
</dbReference>
<organism evidence="8 9">
    <name type="scientific">Stephania cephalantha</name>
    <dbReference type="NCBI Taxonomy" id="152367"/>
    <lineage>
        <taxon>Eukaryota</taxon>
        <taxon>Viridiplantae</taxon>
        <taxon>Streptophyta</taxon>
        <taxon>Embryophyta</taxon>
        <taxon>Tracheophyta</taxon>
        <taxon>Spermatophyta</taxon>
        <taxon>Magnoliopsida</taxon>
        <taxon>Ranunculales</taxon>
        <taxon>Menispermaceae</taxon>
        <taxon>Menispermoideae</taxon>
        <taxon>Cissampelideae</taxon>
        <taxon>Stephania</taxon>
    </lineage>
</organism>
<name>A0AAP0ICL5_9MAGN</name>
<dbReference type="FunFam" id="3.30.160.20:FF:000047">
    <property type="entry name" value="double-stranded RNA-binding protein 1"/>
    <property type="match status" value="1"/>
</dbReference>
<evidence type="ECO:0000256" key="4">
    <source>
        <dbReference type="PROSITE-ProRule" id="PRU00266"/>
    </source>
</evidence>
<feature type="compositionally biased region" description="Basic residues" evidence="5">
    <location>
        <begin position="233"/>
        <end position="250"/>
    </location>
</feature>
<dbReference type="EMBL" id="JBBNAG010000008">
    <property type="protein sequence ID" value="KAK9112919.1"/>
    <property type="molecule type" value="Genomic_DNA"/>
</dbReference>
<evidence type="ECO:0000313" key="9">
    <source>
        <dbReference type="Proteomes" id="UP001419268"/>
    </source>
</evidence>
<keyword evidence="9" id="KW-1185">Reference proteome</keyword>
<evidence type="ECO:0000313" key="8">
    <source>
        <dbReference type="EMBL" id="KAK9112919.1"/>
    </source>
</evidence>
<feature type="region of interest" description="Disordered" evidence="5">
    <location>
        <begin position="222"/>
        <end position="259"/>
    </location>
</feature>
<protein>
    <recommendedName>
        <fullName evidence="7">DRBM domain-containing protein</fullName>
    </recommendedName>
</protein>
<dbReference type="CDD" id="cd19907">
    <property type="entry name" value="DSRM_AtDRB-like_rpt1"/>
    <property type="match status" value="1"/>
</dbReference>
<evidence type="ECO:0000259" key="7">
    <source>
        <dbReference type="PROSITE" id="PS50137"/>
    </source>
</evidence>
<dbReference type="SMART" id="SM00358">
    <property type="entry name" value="DSRM"/>
    <property type="match status" value="2"/>
</dbReference>
<dbReference type="InterPro" id="IPR044450">
    <property type="entry name" value="AtDRB-like_DSRM_1"/>
</dbReference>
<accession>A0AAP0ICL5</accession>
<reference evidence="8 9" key="1">
    <citation type="submission" date="2024-01" db="EMBL/GenBank/DDBJ databases">
        <title>Genome assemblies of Stephania.</title>
        <authorList>
            <person name="Yang L."/>
        </authorList>
    </citation>
    <scope>NUCLEOTIDE SEQUENCE [LARGE SCALE GENOMIC DNA]</scope>
    <source>
        <strain evidence="8">JXDWG</strain>
        <tissue evidence="8">Leaf</tissue>
    </source>
</reference>